<keyword evidence="9" id="KW-0472">Membrane</keyword>
<name>A0A377JN38_9HELI</name>
<dbReference type="GO" id="GO:0009060">
    <property type="term" value="P:aerobic respiration"/>
    <property type="evidence" value="ECO:0007669"/>
    <property type="project" value="TreeGrafter"/>
</dbReference>
<dbReference type="AlphaFoldDB" id="A0A377JN38"/>
<dbReference type="InterPro" id="IPR010226">
    <property type="entry name" value="NADH_quinone_OxRdtase_chainI"/>
</dbReference>
<proteinExistence type="inferred from homology"/>
<keyword evidence="2 9" id="KW-0004">4Fe-4S</keyword>
<dbReference type="PANTHER" id="PTHR10849:SF20">
    <property type="entry name" value="NADH DEHYDROGENASE [UBIQUINONE] IRON-SULFUR PROTEIN 8, MITOCHONDRIAL"/>
    <property type="match status" value="1"/>
</dbReference>
<dbReference type="GO" id="GO:0051539">
    <property type="term" value="F:4 iron, 4 sulfur cluster binding"/>
    <property type="evidence" value="ECO:0007669"/>
    <property type="project" value="UniProtKB-KW"/>
</dbReference>
<accession>A0A377JN38</accession>
<dbReference type="PROSITE" id="PS51379">
    <property type="entry name" value="4FE4S_FER_2"/>
    <property type="match status" value="2"/>
</dbReference>
<feature type="binding site" evidence="9">
    <location>
        <position position="86"/>
    </location>
    <ligand>
        <name>[4Fe-4S] cluster</name>
        <dbReference type="ChEBI" id="CHEBI:49883"/>
        <label>1</label>
    </ligand>
</feature>
<reference evidence="12 13" key="1">
    <citation type="submission" date="2018-06" db="EMBL/GenBank/DDBJ databases">
        <authorList>
            <consortium name="Pathogen Informatics"/>
            <person name="Doyle S."/>
        </authorList>
    </citation>
    <scope>NUCLEOTIDE SEQUENCE [LARGE SCALE GENOMIC DNA]</scope>
    <source>
        <strain evidence="12 13">NCTC12221</strain>
    </source>
</reference>
<evidence type="ECO:0000256" key="7">
    <source>
        <dbReference type="ARBA" id="ARBA00023004"/>
    </source>
</evidence>
<evidence type="ECO:0000313" key="12">
    <source>
        <dbReference type="EMBL" id="STP09200.1"/>
    </source>
</evidence>
<dbReference type="Proteomes" id="UP000255335">
    <property type="component" value="Unassembled WGS sequence"/>
</dbReference>
<dbReference type="GO" id="GO:0048038">
    <property type="term" value="F:quinone binding"/>
    <property type="evidence" value="ECO:0007669"/>
    <property type="project" value="UniProtKB-KW"/>
</dbReference>
<feature type="compositionally biased region" description="Polar residues" evidence="10">
    <location>
        <begin position="197"/>
        <end position="234"/>
    </location>
</feature>
<dbReference type="SUPFAM" id="SSF46548">
    <property type="entry name" value="alpha-helical ferredoxin"/>
    <property type="match status" value="1"/>
</dbReference>
<evidence type="ECO:0000256" key="4">
    <source>
        <dbReference type="ARBA" id="ARBA00022723"/>
    </source>
</evidence>
<organism evidence="12 13">
    <name type="scientific">Helicobacter cinaedi</name>
    <dbReference type="NCBI Taxonomy" id="213"/>
    <lineage>
        <taxon>Bacteria</taxon>
        <taxon>Pseudomonadati</taxon>
        <taxon>Campylobacterota</taxon>
        <taxon>Epsilonproteobacteria</taxon>
        <taxon>Campylobacterales</taxon>
        <taxon>Helicobacteraceae</taxon>
        <taxon>Helicobacter</taxon>
    </lineage>
</organism>
<sequence length="234" mass="26086">MKTGYRILPPRNKREKQPFLSRVALTFKTSFSLDLLSGLKTALGAFFSPNVTVQYPLESNPLSPRYRAIHKLQRLLESENERCIGCGLCEKICTSNCIRIITDRGEDGRKKILDYSINFGRCIYCGLCAEVCPELAIIHGKGFENASVQRAHFGFKPELLESQSSLIEYGGFGSVSYNADERMIKTPLGYVLDSTKQESTQDSQNTQQALQDSIKPSDTQSATNDNNPKESANV</sequence>
<dbReference type="EMBL" id="UGHZ01000001">
    <property type="protein sequence ID" value="STP09200.1"/>
    <property type="molecule type" value="Genomic_DNA"/>
</dbReference>
<keyword evidence="5" id="KW-0677">Repeat</keyword>
<evidence type="ECO:0000256" key="3">
    <source>
        <dbReference type="ARBA" id="ARBA00022519"/>
    </source>
</evidence>
<feature type="binding site" evidence="9">
    <location>
        <position position="125"/>
    </location>
    <ligand>
        <name>[4Fe-4S] cluster</name>
        <dbReference type="ChEBI" id="CHEBI:49883"/>
        <label>2</label>
    </ligand>
</feature>
<keyword evidence="9" id="KW-0520">NAD</keyword>
<evidence type="ECO:0000256" key="9">
    <source>
        <dbReference type="HAMAP-Rule" id="MF_01351"/>
    </source>
</evidence>
<dbReference type="HAMAP" id="MF_01351">
    <property type="entry name" value="NDH1_NuoI"/>
    <property type="match status" value="1"/>
</dbReference>
<feature type="binding site" evidence="9">
    <location>
        <position position="132"/>
    </location>
    <ligand>
        <name>[4Fe-4S] cluster</name>
        <dbReference type="ChEBI" id="CHEBI:49883"/>
        <label>1</label>
    </ligand>
</feature>
<feature type="binding site" evidence="9">
    <location>
        <position position="93"/>
    </location>
    <ligand>
        <name>[4Fe-4S] cluster</name>
        <dbReference type="ChEBI" id="CHEBI:49883"/>
        <label>2</label>
    </ligand>
</feature>
<dbReference type="GO" id="GO:0005886">
    <property type="term" value="C:plasma membrane"/>
    <property type="evidence" value="ECO:0007669"/>
    <property type="project" value="UniProtKB-SubCell"/>
</dbReference>
<dbReference type="Gene3D" id="3.30.70.3270">
    <property type="match status" value="1"/>
</dbReference>
<evidence type="ECO:0000256" key="6">
    <source>
        <dbReference type="ARBA" id="ARBA00022967"/>
    </source>
</evidence>
<dbReference type="PANTHER" id="PTHR10849">
    <property type="entry name" value="NADH DEHYDROGENASE UBIQUINONE IRON-SULFUR PROTEIN 8, MITOCHONDRIAL"/>
    <property type="match status" value="1"/>
</dbReference>
<dbReference type="NCBIfam" id="NF004542">
    <property type="entry name" value="PRK05888.2-3"/>
    <property type="match status" value="1"/>
</dbReference>
<comment type="catalytic activity">
    <reaction evidence="9">
        <text>a quinone + NADH + 5 H(+)(in) = a quinol + NAD(+) + 4 H(+)(out)</text>
        <dbReference type="Rhea" id="RHEA:57888"/>
        <dbReference type="ChEBI" id="CHEBI:15378"/>
        <dbReference type="ChEBI" id="CHEBI:24646"/>
        <dbReference type="ChEBI" id="CHEBI:57540"/>
        <dbReference type="ChEBI" id="CHEBI:57945"/>
        <dbReference type="ChEBI" id="CHEBI:132124"/>
    </reaction>
</comment>
<evidence type="ECO:0000256" key="10">
    <source>
        <dbReference type="SAM" id="MobiDB-lite"/>
    </source>
</evidence>
<keyword evidence="8 9" id="KW-0411">Iron-sulfur</keyword>
<dbReference type="Pfam" id="PF12838">
    <property type="entry name" value="Fer4_7"/>
    <property type="match status" value="1"/>
</dbReference>
<feature type="binding site" evidence="9">
    <location>
        <position position="128"/>
    </location>
    <ligand>
        <name>[4Fe-4S] cluster</name>
        <dbReference type="ChEBI" id="CHEBI:49883"/>
        <label>2</label>
    </ligand>
</feature>
<keyword evidence="12" id="KW-0560">Oxidoreductase</keyword>
<dbReference type="EC" id="7.1.1.-" evidence="9"/>
<evidence type="ECO:0000256" key="5">
    <source>
        <dbReference type="ARBA" id="ARBA00022737"/>
    </source>
</evidence>
<evidence type="ECO:0000313" key="13">
    <source>
        <dbReference type="Proteomes" id="UP000255335"/>
    </source>
</evidence>
<gene>
    <name evidence="9 12" type="primary">nuoI</name>
    <name evidence="12" type="ORF">NCTC12221_00638</name>
</gene>
<keyword evidence="7 9" id="KW-0408">Iron</keyword>
<dbReference type="RefSeq" id="WP_115025943.1">
    <property type="nucleotide sequence ID" value="NZ_UGHZ01000001.1"/>
</dbReference>
<dbReference type="GO" id="GO:0050136">
    <property type="term" value="F:NADH dehydrogenase (quinone) (non-electrogenic) activity"/>
    <property type="evidence" value="ECO:0007669"/>
    <property type="project" value="UniProtKB-UniRule"/>
</dbReference>
<dbReference type="PROSITE" id="PS00198">
    <property type="entry name" value="4FE4S_FER_1"/>
    <property type="match status" value="1"/>
</dbReference>
<dbReference type="InterPro" id="IPR017900">
    <property type="entry name" value="4Fe4S_Fe_S_CS"/>
</dbReference>
<feature type="domain" description="4Fe-4S ferredoxin-type" evidence="11">
    <location>
        <begin position="74"/>
        <end position="103"/>
    </location>
</feature>
<dbReference type="NCBIfam" id="TIGR01971">
    <property type="entry name" value="NuoI"/>
    <property type="match status" value="1"/>
</dbReference>
<comment type="subunit">
    <text evidence="9">NDH-1 is composed of 14 different subunits. Subunits NuoA, H, J, K, L, M, N constitute the membrane sector of the complex.</text>
</comment>
<evidence type="ECO:0000259" key="11">
    <source>
        <dbReference type="PROSITE" id="PS51379"/>
    </source>
</evidence>
<evidence type="ECO:0000256" key="8">
    <source>
        <dbReference type="ARBA" id="ARBA00023014"/>
    </source>
</evidence>
<keyword evidence="6 9" id="KW-1278">Translocase</keyword>
<comment type="similarity">
    <text evidence="1 9">Belongs to the complex I 23 kDa subunit family.</text>
</comment>
<comment type="function">
    <text evidence="9">NDH-1 shuttles electrons from NADH, via FMN and iron-sulfur (Fe-S) centers, to quinones in the respiratory chain. The immediate electron acceptor for the enzyme in this species is believed to be ubiquinone. Couples the redox reaction to proton translocation (for every two electrons transferred, four hydrogen ions are translocated across the cytoplasmic membrane), and thus conserves the redox energy in a proton gradient.</text>
</comment>
<feature type="binding site" evidence="9">
    <location>
        <position position="122"/>
    </location>
    <ligand>
        <name>[4Fe-4S] cluster</name>
        <dbReference type="ChEBI" id="CHEBI:49883"/>
        <label>2</label>
    </ligand>
</feature>
<dbReference type="GO" id="GO:0005506">
    <property type="term" value="F:iron ion binding"/>
    <property type="evidence" value="ECO:0007669"/>
    <property type="project" value="UniProtKB-UniRule"/>
</dbReference>
<keyword evidence="9" id="KW-1003">Cell membrane</keyword>
<keyword evidence="4 9" id="KW-0479">Metal-binding</keyword>
<feature type="binding site" evidence="9">
    <location>
        <position position="89"/>
    </location>
    <ligand>
        <name>[4Fe-4S] cluster</name>
        <dbReference type="ChEBI" id="CHEBI:49883"/>
        <label>1</label>
    </ligand>
</feature>
<keyword evidence="9" id="KW-0830">Ubiquinone</keyword>
<feature type="binding site" evidence="9">
    <location>
        <position position="83"/>
    </location>
    <ligand>
        <name>[4Fe-4S] cluster</name>
        <dbReference type="ChEBI" id="CHEBI:49883"/>
        <label>1</label>
    </ligand>
</feature>
<dbReference type="InterPro" id="IPR017896">
    <property type="entry name" value="4Fe4S_Fe-S-bd"/>
</dbReference>
<comment type="cofactor">
    <cofactor evidence="9">
        <name>[4Fe-4S] cluster</name>
        <dbReference type="ChEBI" id="CHEBI:49883"/>
    </cofactor>
    <text evidence="9">Binds 2 [4Fe-4S] clusters per subunit.</text>
</comment>
<feature type="region of interest" description="Disordered" evidence="10">
    <location>
        <begin position="195"/>
        <end position="234"/>
    </location>
</feature>
<keyword evidence="3" id="KW-0997">Cell inner membrane</keyword>
<feature type="domain" description="4Fe-4S ferredoxin-type" evidence="11">
    <location>
        <begin position="113"/>
        <end position="142"/>
    </location>
</feature>
<protein>
    <recommendedName>
        <fullName evidence="9">NADH-quinone oxidoreductase subunit I</fullName>
        <ecNumber evidence="9">7.1.1.-</ecNumber>
    </recommendedName>
    <alternativeName>
        <fullName evidence="9">NADH dehydrogenase I subunit I</fullName>
    </alternativeName>
    <alternativeName>
        <fullName evidence="9">NDH-1 subunit I</fullName>
    </alternativeName>
</protein>
<comment type="subcellular location">
    <subcellularLocation>
        <location evidence="9">Cell membrane</location>
        <topology evidence="9">Peripheral membrane protein</topology>
    </subcellularLocation>
</comment>
<keyword evidence="9" id="KW-0874">Quinone</keyword>
<evidence type="ECO:0000256" key="1">
    <source>
        <dbReference type="ARBA" id="ARBA00010277"/>
    </source>
</evidence>
<evidence type="ECO:0000256" key="2">
    <source>
        <dbReference type="ARBA" id="ARBA00022485"/>
    </source>
</evidence>